<dbReference type="GO" id="GO:0015979">
    <property type="term" value="P:photosynthesis"/>
    <property type="evidence" value="ECO:0007669"/>
    <property type="project" value="UniProtKB-KW"/>
</dbReference>
<name>A0A2T1M2W0_9CHRO</name>
<evidence type="ECO:0000313" key="15">
    <source>
        <dbReference type="Proteomes" id="UP000239001"/>
    </source>
</evidence>
<dbReference type="AlphaFoldDB" id="A0A2T1M2W0"/>
<dbReference type="CDD" id="cd12130">
    <property type="entry name" value="Apl"/>
    <property type="match status" value="1"/>
</dbReference>
<keyword evidence="5" id="KW-0042">Antenna complex</keyword>
<dbReference type="GO" id="GO:0031676">
    <property type="term" value="C:plasma membrane-derived thylakoid membrane"/>
    <property type="evidence" value="ECO:0007669"/>
    <property type="project" value="UniProtKB-SubCell"/>
</dbReference>
<sequence length="192" mass="21927">MQLSERAKELIVKSRIVSFSHWKDSYSDEVISIFQKADDQGIYLSDSDSEHIKMLSPETATGLAKAQLLRDKAPEIIAKARQKVLETFPNITEPGGDLYPPARAEACWRDYWHFLRCITYGIAASKIEYTSQEGLNNMQLLYEELRVPLEAMVLGLSNLKVFGLQEFTEDEQVNLSPYFEHLISAMKQFTTV</sequence>
<dbReference type="SUPFAM" id="SSF46458">
    <property type="entry name" value="Globin-like"/>
    <property type="match status" value="1"/>
</dbReference>
<accession>A0A2T1M2W0</accession>
<evidence type="ECO:0000256" key="8">
    <source>
        <dbReference type="ARBA" id="ARBA00022991"/>
    </source>
</evidence>
<dbReference type="InterPro" id="IPR012128">
    <property type="entry name" value="Phycobilisome_asu/bsu"/>
</dbReference>
<keyword evidence="4 13" id="KW-0602">Photosynthesis</keyword>
<evidence type="ECO:0000256" key="5">
    <source>
        <dbReference type="ARBA" id="ARBA00022549"/>
    </source>
</evidence>
<keyword evidence="11 13" id="KW-0089">Bile pigment</keyword>
<evidence type="ECO:0000256" key="1">
    <source>
        <dbReference type="ARBA" id="ARBA00004170"/>
    </source>
</evidence>
<dbReference type="RefSeq" id="WP_106455443.1">
    <property type="nucleotide sequence ID" value="NZ_PXOH01000002.1"/>
</dbReference>
<evidence type="ECO:0000256" key="7">
    <source>
        <dbReference type="ARBA" id="ARBA00022982"/>
    </source>
</evidence>
<keyword evidence="15" id="KW-1185">Reference proteome</keyword>
<evidence type="ECO:0000256" key="13">
    <source>
        <dbReference type="RuleBase" id="RU004438"/>
    </source>
</evidence>
<dbReference type="Proteomes" id="UP000239001">
    <property type="component" value="Unassembled WGS sequence"/>
</dbReference>
<dbReference type="EMBL" id="PXOH01000002">
    <property type="protein sequence ID" value="PSF39079.1"/>
    <property type="molecule type" value="Genomic_DNA"/>
</dbReference>
<evidence type="ECO:0000256" key="3">
    <source>
        <dbReference type="ARBA" id="ARBA00022448"/>
    </source>
</evidence>
<keyword evidence="8 13" id="KW-0157">Chromophore</keyword>
<keyword evidence="3 13" id="KW-0813">Transport</keyword>
<dbReference type="Gene3D" id="1.10.490.20">
    <property type="entry name" value="Phycocyanins"/>
    <property type="match status" value="1"/>
</dbReference>
<reference evidence="14 15" key="2">
    <citation type="submission" date="2018-03" db="EMBL/GenBank/DDBJ databases">
        <authorList>
            <person name="Keele B.F."/>
        </authorList>
    </citation>
    <scope>NUCLEOTIDE SEQUENCE [LARGE SCALE GENOMIC DNA]</scope>
    <source>
        <strain evidence="14 15">CCALA 016</strain>
    </source>
</reference>
<dbReference type="OrthoDB" id="552660at2"/>
<dbReference type="InterPro" id="IPR038719">
    <property type="entry name" value="Phycobilisome_asu/bsu_sf"/>
</dbReference>
<evidence type="ECO:0000256" key="2">
    <source>
        <dbReference type="ARBA" id="ARBA00008182"/>
    </source>
</evidence>
<organism evidence="14 15">
    <name type="scientific">Aphanothece hegewaldii CCALA 016</name>
    <dbReference type="NCBI Taxonomy" id="2107694"/>
    <lineage>
        <taxon>Bacteria</taxon>
        <taxon>Bacillati</taxon>
        <taxon>Cyanobacteriota</taxon>
        <taxon>Cyanophyceae</taxon>
        <taxon>Oscillatoriophycideae</taxon>
        <taxon>Chroococcales</taxon>
        <taxon>Aphanothecaceae</taxon>
        <taxon>Aphanothece</taxon>
    </lineage>
</organism>
<dbReference type="PANTHER" id="PTHR34011:SF2">
    <property type="entry name" value="ALLOPHYCOCYANIN ALPHA CHAIN"/>
    <property type="match status" value="1"/>
</dbReference>
<evidence type="ECO:0000256" key="11">
    <source>
        <dbReference type="ARBA" id="ARBA00023307"/>
    </source>
</evidence>
<evidence type="ECO:0000256" key="4">
    <source>
        <dbReference type="ARBA" id="ARBA00022531"/>
    </source>
</evidence>
<keyword evidence="6 13" id="KW-0605">Phycobilisome</keyword>
<comment type="caution">
    <text evidence="14">The sequence shown here is derived from an EMBL/GenBank/DDBJ whole genome shotgun (WGS) entry which is preliminary data.</text>
</comment>
<comment type="subcellular location">
    <subcellularLocation>
        <location evidence="13">Cellular thylakoid membrane</location>
        <topology evidence="13">Peripheral membrane protein</topology>
        <orientation evidence="13">Cytoplasmic side</orientation>
    </subcellularLocation>
    <subcellularLocation>
        <location evidence="1">Membrane</location>
        <topology evidence="1">Peripheral membrane protein</topology>
    </subcellularLocation>
</comment>
<proteinExistence type="inferred from homology"/>
<dbReference type="InterPro" id="IPR009050">
    <property type="entry name" value="Globin-like_sf"/>
</dbReference>
<keyword evidence="7 13" id="KW-0249">Electron transport</keyword>
<evidence type="ECO:0000313" key="14">
    <source>
        <dbReference type="EMBL" id="PSF39079.1"/>
    </source>
</evidence>
<gene>
    <name evidence="14" type="ORF">C7H19_03245</name>
</gene>
<comment type="similarity">
    <text evidence="2 13">Belongs to the phycobiliprotein family.</text>
</comment>
<dbReference type="PIRSF" id="PIRSF000081">
    <property type="entry name" value="Phycocyanin"/>
    <property type="match status" value="1"/>
</dbReference>
<evidence type="ECO:0000256" key="10">
    <source>
        <dbReference type="ARBA" id="ARBA00023136"/>
    </source>
</evidence>
<keyword evidence="9 13" id="KW-0793">Thylakoid</keyword>
<feature type="binding site" evidence="12">
    <location>
        <position position="107"/>
    </location>
    <ligand>
        <name>(2R,3E)-phycocyanobilin</name>
        <dbReference type="ChEBI" id="CHEBI:85275"/>
        <label>1</label>
    </ligand>
</feature>
<dbReference type="GO" id="GO:0030089">
    <property type="term" value="C:phycobilisome"/>
    <property type="evidence" value="ECO:0007669"/>
    <property type="project" value="UniProtKB-KW"/>
</dbReference>
<evidence type="ECO:0000256" key="12">
    <source>
        <dbReference type="PIRSR" id="PIRSR000081-1"/>
    </source>
</evidence>
<reference evidence="14 15" key="1">
    <citation type="submission" date="2018-03" db="EMBL/GenBank/DDBJ databases">
        <title>The ancient ancestry and fast evolution of plastids.</title>
        <authorList>
            <person name="Moore K.R."/>
            <person name="Magnabosco C."/>
            <person name="Momper L."/>
            <person name="Gold D.A."/>
            <person name="Bosak T."/>
            <person name="Fournier G.P."/>
        </authorList>
    </citation>
    <scope>NUCLEOTIDE SEQUENCE [LARGE SCALE GENOMIC DNA]</scope>
    <source>
        <strain evidence="14 15">CCALA 016</strain>
    </source>
</reference>
<evidence type="ECO:0000256" key="6">
    <source>
        <dbReference type="ARBA" id="ARBA00022738"/>
    </source>
</evidence>
<dbReference type="PANTHER" id="PTHR34011">
    <property type="entry name" value="PHYCOBILISOME 32.1 KDA LINKER POLYPEPTIDE, PHYCOCYANIN-ASSOCIATED, ROD 2-RELATED"/>
    <property type="match status" value="1"/>
</dbReference>
<evidence type="ECO:0000256" key="9">
    <source>
        <dbReference type="ARBA" id="ARBA00023078"/>
    </source>
</evidence>
<protein>
    <submittedName>
        <fullName evidence="14">Phycobilisome protein</fullName>
    </submittedName>
</protein>
<keyword evidence="10 13" id="KW-0472">Membrane</keyword>
<dbReference type="Pfam" id="PF00502">
    <property type="entry name" value="Phycobilisome"/>
    <property type="match status" value="1"/>
</dbReference>